<dbReference type="PROSITE" id="PS51088">
    <property type="entry name" value="TEA_2"/>
    <property type="match status" value="1"/>
</dbReference>
<evidence type="ECO:0000313" key="6">
    <source>
        <dbReference type="Proteomes" id="UP000007148"/>
    </source>
</evidence>
<feature type="region of interest" description="Disordered" evidence="3">
    <location>
        <begin position="590"/>
        <end position="621"/>
    </location>
</feature>
<dbReference type="eggNOG" id="ENOG502SHV7">
    <property type="taxonomic scope" value="Eukaryota"/>
</dbReference>
<dbReference type="AlphaFoldDB" id="G4THJ2"/>
<dbReference type="InParanoid" id="G4THJ2"/>
<feature type="DNA-binding region" description="TEA" evidence="2">
    <location>
        <begin position="127"/>
        <end position="201"/>
    </location>
</feature>
<sequence length="1110" mass="121005">MPPTRSMQISHGKPTPSPTHTHLAPPPPNPRIPSPSTNNVEQAAGGITYGTGCGTNAWWMPIRAVSNAITTSRSKSASYSGAEDVDELEEGFRAEGGQEIAPNPLPQDPEDVEMVPLSTRPQLRKLDSHGRLVWPHELEAVLIAGLRKYHPTTYRPRPSAYRNFNRNKLVSQYIKSVTGLERTPKQIASRIQVLRETWRDTKQFALVAQPRELSDMGYLPPLDDGKATSVPTKSHPDVHELLSTEVGEPSPDPARKGRQTKKKKLKDSNPAADDAESTTLPTNLDASPNVGSLSARHVINQQQLLAPTAHVTPKAHLDSRERLLPSMISEADDQTLRGPTHRQGIYVADETASLLPLTKKTIPCIVMINSQSLPAGRLPVIDPSDLRVLGEAVQVQELPSSLPDAAVAHLQQQLDRGQEVKTILVMDALPRSYVSFTSKGTFVEVENRIEIEISSASVQTAIDAFGESSIRQSKLGSGFHILQDSFMYTPESSMGTRVGTDMVKNATFVKTELKPCADGDIKHRFYLRPPSAAYDAMKGAGDYCIVVHSVSLLRKADSRQIDTFVVIWLIHSGSDKSTMRRSIVSLKRTEPEPTKPTHMVTRRSRRRQPFSPYERDGRLRSSTSVAHAAYVQEDPPSSGLLPTIAETGARVESPEVSLSDREVATGNGNQEQDPAPMPLIIDGLDSERPSALGENTGVDKDLQDAPNAAKPIVEKATRSVVLPTVSPAPPSQLPSTRPEKYTRALHVNYVDETVTNSPPTLWERTLSAAGVQPHQMAPLPAAIPAALENKSSSRPVPLDTVPTCALSSSCTGPPHLHVSTTFGNNPHSSVGHQTMTGSSIHATLPTPSSVSPYVATPTSGYPKEGESPVDAIRSTSIIQLMLRTMAHHMRGLLSPPYSVQLTNPPINYAQPLYYEPHGAEGVEKRETTVIHQAVDDSYSTTLVPQHDWSSSSDVPALAVNVEPDTECSSPQNTEAFNESRRSSVASTWMFTPQHAPSLYQYAQQPQYRAFESLGQLVALSHTSPIDVHAPQYYHHPGILHHAVITTPATTSTVDTQAPDKITPVPTPSYSGQYLPLYAGAEYTVRHSYPEAPHYAEMNTYYPSNLATLDG</sequence>
<evidence type="ECO:0000256" key="3">
    <source>
        <dbReference type="SAM" id="MobiDB-lite"/>
    </source>
</evidence>
<gene>
    <name evidence="5" type="ORF">PIIN_04715</name>
</gene>
<accession>G4THJ2</accession>
<feature type="domain" description="TEA" evidence="4">
    <location>
        <begin position="127"/>
        <end position="201"/>
    </location>
</feature>
<dbReference type="EMBL" id="CAFZ01000094">
    <property type="protein sequence ID" value="CCA70780.1"/>
    <property type="molecule type" value="Genomic_DNA"/>
</dbReference>
<comment type="similarity">
    <text evidence="1">Belongs to the TEC1 family.</text>
</comment>
<dbReference type="OrthoDB" id="10006572at2759"/>
<name>G4THJ2_SERID</name>
<feature type="compositionally biased region" description="Polar residues" evidence="3">
    <location>
        <begin position="277"/>
        <end position="289"/>
    </location>
</feature>
<feature type="compositionally biased region" description="Pro residues" evidence="3">
    <location>
        <begin position="24"/>
        <end position="33"/>
    </location>
</feature>
<proteinExistence type="inferred from homology"/>
<evidence type="ECO:0000313" key="5">
    <source>
        <dbReference type="EMBL" id="CCA70780.1"/>
    </source>
</evidence>
<feature type="region of interest" description="Disordered" evidence="3">
    <location>
        <begin position="648"/>
        <end position="676"/>
    </location>
</feature>
<protein>
    <recommendedName>
        <fullName evidence="4">TEA domain-containing protein</fullName>
    </recommendedName>
</protein>
<dbReference type="InterPro" id="IPR038096">
    <property type="entry name" value="TEA/ATTS_sf"/>
</dbReference>
<feature type="region of interest" description="Disordered" evidence="3">
    <location>
        <begin position="848"/>
        <end position="868"/>
    </location>
</feature>
<evidence type="ECO:0000256" key="1">
    <source>
        <dbReference type="ARBA" id="ARBA00008421"/>
    </source>
</evidence>
<feature type="region of interest" description="Disordered" evidence="3">
    <location>
        <begin position="215"/>
        <end position="289"/>
    </location>
</feature>
<dbReference type="GO" id="GO:0003700">
    <property type="term" value="F:DNA-binding transcription factor activity"/>
    <property type="evidence" value="ECO:0007669"/>
    <property type="project" value="InterPro"/>
</dbReference>
<feature type="compositionally biased region" description="Basic residues" evidence="3">
    <location>
        <begin position="256"/>
        <end position="265"/>
    </location>
</feature>
<feature type="region of interest" description="Disordered" evidence="3">
    <location>
        <begin position="1"/>
        <end position="44"/>
    </location>
</feature>
<dbReference type="InterPro" id="IPR000818">
    <property type="entry name" value="TEA/ATTS_dom"/>
</dbReference>
<dbReference type="HOGENOM" id="CLU_281881_0_0_1"/>
<evidence type="ECO:0000259" key="4">
    <source>
        <dbReference type="PROSITE" id="PS51088"/>
    </source>
</evidence>
<comment type="caution">
    <text evidence="5">The sequence shown here is derived from an EMBL/GenBank/DDBJ whole genome shotgun (WGS) entry which is preliminary data.</text>
</comment>
<keyword evidence="6" id="KW-1185">Reference proteome</keyword>
<evidence type="ECO:0000256" key="2">
    <source>
        <dbReference type="PROSITE-ProRule" id="PRU00505"/>
    </source>
</evidence>
<dbReference type="Pfam" id="PF01285">
    <property type="entry name" value="TEA"/>
    <property type="match status" value="1"/>
</dbReference>
<feature type="compositionally biased region" description="Polar residues" evidence="3">
    <location>
        <begin position="848"/>
        <end position="859"/>
    </location>
</feature>
<reference evidence="5 6" key="1">
    <citation type="journal article" date="2011" name="PLoS Pathog.">
        <title>Endophytic Life Strategies Decoded by Genome and Transcriptome Analyses of the Mutualistic Root Symbiont Piriformospora indica.</title>
        <authorList>
            <person name="Zuccaro A."/>
            <person name="Lahrmann U."/>
            <person name="Guldener U."/>
            <person name="Langen G."/>
            <person name="Pfiffi S."/>
            <person name="Biedenkopf D."/>
            <person name="Wong P."/>
            <person name="Samans B."/>
            <person name="Grimm C."/>
            <person name="Basiewicz M."/>
            <person name="Murat C."/>
            <person name="Martin F."/>
            <person name="Kogel K.H."/>
        </authorList>
    </citation>
    <scope>NUCLEOTIDE SEQUENCE [LARGE SCALE GENOMIC DNA]</scope>
    <source>
        <strain evidence="5 6">DSM 11827</strain>
    </source>
</reference>
<dbReference type="SMART" id="SM00426">
    <property type="entry name" value="TEA"/>
    <property type="match status" value="1"/>
</dbReference>
<organism evidence="5 6">
    <name type="scientific">Serendipita indica (strain DSM 11827)</name>
    <name type="common">Root endophyte fungus</name>
    <name type="synonym">Piriformospora indica</name>
    <dbReference type="NCBI Taxonomy" id="1109443"/>
    <lineage>
        <taxon>Eukaryota</taxon>
        <taxon>Fungi</taxon>
        <taxon>Dikarya</taxon>
        <taxon>Basidiomycota</taxon>
        <taxon>Agaricomycotina</taxon>
        <taxon>Agaricomycetes</taxon>
        <taxon>Sebacinales</taxon>
        <taxon>Serendipitaceae</taxon>
        <taxon>Serendipita</taxon>
    </lineage>
</organism>
<dbReference type="Proteomes" id="UP000007148">
    <property type="component" value="Unassembled WGS sequence"/>
</dbReference>
<dbReference type="Gene3D" id="6.10.20.40">
    <property type="entry name" value="TEA/ATTS domain"/>
    <property type="match status" value="1"/>
</dbReference>